<dbReference type="GO" id="GO:0004815">
    <property type="term" value="F:aspartate-tRNA ligase activity"/>
    <property type="evidence" value="ECO:0007669"/>
    <property type="project" value="UniProtKB-UniRule"/>
</dbReference>
<name>A0A136KGZ4_9BACT</name>
<accession>A0A136KGZ4</accession>
<feature type="binding site" evidence="9">
    <location>
        <begin position="208"/>
        <end position="210"/>
    </location>
    <ligand>
        <name>ATP</name>
        <dbReference type="ChEBI" id="CHEBI:30616"/>
    </ligand>
</feature>
<reference evidence="11 12" key="1">
    <citation type="submission" date="2015-02" db="EMBL/GenBank/DDBJ databases">
        <title>Improved understanding of the partial-nitritation anammox process through 23 genomes representing the majority of the microbial community.</title>
        <authorList>
            <person name="Speth D.R."/>
            <person name="In T Zandt M."/>
            <person name="Guerrero Cruz S."/>
            <person name="Jetten M.S."/>
            <person name="Dutilh B.E."/>
        </authorList>
    </citation>
    <scope>NUCLEOTIDE SEQUENCE [LARGE SCALE GENOMIC DNA]</scope>
    <source>
        <strain evidence="11">OLB21</strain>
    </source>
</reference>
<dbReference type="InterPro" id="IPR012340">
    <property type="entry name" value="NA-bd_OB-fold"/>
</dbReference>
<keyword evidence="6 9" id="KW-0067">ATP-binding</keyword>
<dbReference type="STRING" id="1617427.UZ20_WS6002000694"/>
<feature type="binding site" evidence="9">
    <location>
        <begin position="406"/>
        <end position="409"/>
    </location>
    <ligand>
        <name>ATP</name>
        <dbReference type="ChEBI" id="CHEBI:30616"/>
    </ligand>
</feature>
<dbReference type="NCBIfam" id="TIGR00458">
    <property type="entry name" value="aspS_nondisc"/>
    <property type="match status" value="1"/>
</dbReference>
<comment type="function">
    <text evidence="9">Catalyzes the attachment of L-aspartate to tRNA(Asp) in a two-step reaction: L-aspartate is first activated by ATP to form Asp-AMP and then transferred to the acceptor end of tRNA(Asp).</text>
</comment>
<dbReference type="GO" id="GO:0003723">
    <property type="term" value="F:RNA binding"/>
    <property type="evidence" value="ECO:0007669"/>
    <property type="project" value="TreeGrafter"/>
</dbReference>
<evidence type="ECO:0000256" key="7">
    <source>
        <dbReference type="ARBA" id="ARBA00022917"/>
    </source>
</evidence>
<proteinExistence type="inferred from homology"/>
<feature type="region of interest" description="Aspartate" evidence="9">
    <location>
        <begin position="187"/>
        <end position="190"/>
    </location>
</feature>
<dbReference type="InterPro" id="IPR004364">
    <property type="entry name" value="Aa-tRNA-synt_II"/>
</dbReference>
<comment type="similarity">
    <text evidence="2 9">Belongs to the class-II aminoacyl-tRNA synthetase family. Type 2 subfamily.</text>
</comment>
<dbReference type="PANTHER" id="PTHR43450">
    <property type="entry name" value="ASPARTYL-TRNA SYNTHETASE"/>
    <property type="match status" value="1"/>
</dbReference>
<keyword evidence="3 9" id="KW-0963">Cytoplasm</keyword>
<comment type="subunit">
    <text evidence="9">Homodimer.</text>
</comment>
<dbReference type="EC" id="6.1.1.12" evidence="9"/>
<dbReference type="InterPro" id="IPR002312">
    <property type="entry name" value="Asp/Asn-tRNA-synth_IIb"/>
</dbReference>
<dbReference type="Pfam" id="PF01336">
    <property type="entry name" value="tRNA_anti-codon"/>
    <property type="match status" value="1"/>
</dbReference>
<comment type="caution">
    <text evidence="9">Lacks conserved residue(s) required for the propagation of feature annotation.</text>
</comment>
<dbReference type="Gene3D" id="3.30.930.10">
    <property type="entry name" value="Bira Bifunctional Protein, Domain 2"/>
    <property type="match status" value="1"/>
</dbReference>
<evidence type="ECO:0000256" key="2">
    <source>
        <dbReference type="ARBA" id="ARBA00005312"/>
    </source>
</evidence>
<feature type="binding site" evidence="9">
    <location>
        <position position="365"/>
    </location>
    <ligand>
        <name>L-aspartate</name>
        <dbReference type="ChEBI" id="CHEBI:29991"/>
    </ligand>
</feature>
<evidence type="ECO:0000313" key="12">
    <source>
        <dbReference type="Proteomes" id="UP000070449"/>
    </source>
</evidence>
<dbReference type="AlphaFoldDB" id="A0A136KGZ4"/>
<dbReference type="Gene3D" id="2.40.50.140">
    <property type="entry name" value="Nucleic acid-binding proteins"/>
    <property type="match status" value="1"/>
</dbReference>
<dbReference type="Pfam" id="PF04073">
    <property type="entry name" value="tRNA_edit"/>
    <property type="match status" value="1"/>
</dbReference>
<feature type="binding site" evidence="9">
    <location>
        <position position="358"/>
    </location>
    <ligand>
        <name>ATP</name>
        <dbReference type="ChEBI" id="CHEBI:30616"/>
    </ligand>
</feature>
<feature type="binding site" evidence="9">
    <location>
        <position position="165"/>
    </location>
    <ligand>
        <name>L-aspartate</name>
        <dbReference type="ChEBI" id="CHEBI:29991"/>
    </ligand>
</feature>
<keyword evidence="4 9" id="KW-0436">Ligase</keyword>
<dbReference type="GO" id="GO:0017101">
    <property type="term" value="C:aminoacyl-tRNA synthetase multienzyme complex"/>
    <property type="evidence" value="ECO:0007669"/>
    <property type="project" value="TreeGrafter"/>
</dbReference>
<dbReference type="PROSITE" id="PS50862">
    <property type="entry name" value="AA_TRNA_LIGASE_II"/>
    <property type="match status" value="1"/>
</dbReference>
<evidence type="ECO:0000256" key="9">
    <source>
        <dbReference type="HAMAP-Rule" id="MF_02075"/>
    </source>
</evidence>
<dbReference type="Pfam" id="PF00152">
    <property type="entry name" value="tRNA-synt_2"/>
    <property type="match status" value="1"/>
</dbReference>
<comment type="catalytic activity">
    <reaction evidence="9">
        <text>tRNA(Asp) + L-aspartate + ATP = L-aspartyl-tRNA(Asp) + AMP + diphosphate</text>
        <dbReference type="Rhea" id="RHEA:19649"/>
        <dbReference type="Rhea" id="RHEA-COMP:9660"/>
        <dbReference type="Rhea" id="RHEA-COMP:9678"/>
        <dbReference type="ChEBI" id="CHEBI:29991"/>
        <dbReference type="ChEBI" id="CHEBI:30616"/>
        <dbReference type="ChEBI" id="CHEBI:33019"/>
        <dbReference type="ChEBI" id="CHEBI:78442"/>
        <dbReference type="ChEBI" id="CHEBI:78516"/>
        <dbReference type="ChEBI" id="CHEBI:456215"/>
        <dbReference type="EC" id="6.1.1.12"/>
    </reaction>
</comment>
<gene>
    <name evidence="11" type="primary">asnS_2</name>
    <name evidence="9" type="synonym">aspS</name>
    <name evidence="11" type="ORF">UZ20_WS6002000694</name>
</gene>
<dbReference type="NCBIfam" id="NF003483">
    <property type="entry name" value="PRK05159.1"/>
    <property type="match status" value="1"/>
</dbReference>
<dbReference type="Proteomes" id="UP000070449">
    <property type="component" value="Unassembled WGS sequence"/>
</dbReference>
<evidence type="ECO:0000256" key="6">
    <source>
        <dbReference type="ARBA" id="ARBA00022840"/>
    </source>
</evidence>
<dbReference type="SUPFAM" id="SSF55681">
    <property type="entry name" value="Class II aaRS and biotin synthetases"/>
    <property type="match status" value="1"/>
</dbReference>
<evidence type="ECO:0000256" key="5">
    <source>
        <dbReference type="ARBA" id="ARBA00022741"/>
    </source>
</evidence>
<feature type="binding site" evidence="9">
    <location>
        <begin position="216"/>
        <end position="218"/>
    </location>
    <ligand>
        <name>ATP</name>
        <dbReference type="ChEBI" id="CHEBI:30616"/>
    </ligand>
</feature>
<dbReference type="Gene3D" id="3.90.960.10">
    <property type="entry name" value="YbaK/aminoacyl-tRNA synthetase-associated domain"/>
    <property type="match status" value="1"/>
</dbReference>
<comment type="subcellular location">
    <subcellularLocation>
        <location evidence="1 9">Cytoplasm</location>
    </subcellularLocation>
</comment>
<keyword evidence="8 9" id="KW-0030">Aminoacyl-tRNA synthetase</keyword>
<keyword evidence="5 9" id="KW-0547">Nucleotide-binding</keyword>
<sequence>MERILAINLKERIGEKVSVRGWLQNSRIMGKLAFLVIRDRTGLAQIVIENQDTIKMISPLQPGSVIYVSGVVSENEKSGLGVEIINPEISIVSKVTESMPLEVNKEDLNAHIDTILDYRPLSLRNLKIQAVFKIQATLVRAYREYLTNLGFTEFFGPNIIGASSEGGAELFKVDYFGSDAMLSQSAQLYKQIAVGAYERVFALMKCYRAEKSNTRRHLTEATQFEFEMGFIDNFSEVMDMLEGVVKFMISEIATNNDQELKLLGVSLALAPQDIAFPRVTFKDALQIFFERTGIDERGEIDLSPQAEKELCAYAREQFGTDFIFVTHFLRKKTAFYAKPNEDNPEVTNYFDLLCREIEIVSGGQRINDHDELVESLKLKGLNPDSFQDYLSIFKFGMPPHGGFGMGMERFTMMALGLDNIRMATLFPSDTRRIASVKRQEKIYIGAELGRNILKRLDAYNTTYRVVEHEPVTTSEEAAKVRGTSIEDGIKALILRNKKSGENIMVCIPANDKVDFNQLAVFTGAKFEFESKEVIASKYALEAGGIPPFGNLMGLRVIFSDKIKQLETIAFNNGSLSSSVIMSAKDLIDTVDPEFF</sequence>
<dbReference type="HAMAP" id="MF_02075">
    <property type="entry name" value="Asp_tRNA_synth_type2"/>
    <property type="match status" value="1"/>
</dbReference>
<dbReference type="SUPFAM" id="SSF55826">
    <property type="entry name" value="YbaK/ProRS associated domain"/>
    <property type="match status" value="1"/>
</dbReference>
<dbReference type="CDD" id="cd00776">
    <property type="entry name" value="AsxRS_core"/>
    <property type="match status" value="1"/>
</dbReference>
<dbReference type="PATRIC" id="fig|1617427.3.peg.726"/>
<dbReference type="PRINTS" id="PR01042">
    <property type="entry name" value="TRNASYNTHASP"/>
</dbReference>
<dbReference type="InterPro" id="IPR036754">
    <property type="entry name" value="YbaK/aa-tRNA-synt-asso_dom_sf"/>
</dbReference>
<dbReference type="InterPro" id="IPR006195">
    <property type="entry name" value="aa-tRNA-synth_II"/>
</dbReference>
<feature type="binding site" evidence="9">
    <location>
        <position position="361"/>
    </location>
    <ligand>
        <name>L-aspartate</name>
        <dbReference type="ChEBI" id="CHEBI:29991"/>
    </ligand>
</feature>
<keyword evidence="7 9" id="KW-0648">Protein biosynthesis</keyword>
<dbReference type="InterPro" id="IPR004523">
    <property type="entry name" value="Asp-tRNA_synthase_2"/>
</dbReference>
<dbReference type="EMBL" id="JYPD01000022">
    <property type="protein sequence ID" value="KXK08690.1"/>
    <property type="molecule type" value="Genomic_DNA"/>
</dbReference>
<dbReference type="InterPro" id="IPR007214">
    <property type="entry name" value="YbaK/aa-tRNA-synth-assoc-dom"/>
</dbReference>
<evidence type="ECO:0000256" key="4">
    <source>
        <dbReference type="ARBA" id="ARBA00022598"/>
    </source>
</evidence>
<dbReference type="GO" id="GO:0002161">
    <property type="term" value="F:aminoacyl-tRNA deacylase activity"/>
    <property type="evidence" value="ECO:0007669"/>
    <property type="project" value="InterPro"/>
</dbReference>
<organism evidence="11 12">
    <name type="scientific">candidate division WS6 bacterium OLB21</name>
    <dbReference type="NCBI Taxonomy" id="1617427"/>
    <lineage>
        <taxon>Bacteria</taxon>
        <taxon>Candidatus Dojkabacteria</taxon>
    </lineage>
</organism>
<evidence type="ECO:0000256" key="1">
    <source>
        <dbReference type="ARBA" id="ARBA00004496"/>
    </source>
</evidence>
<dbReference type="PANTHER" id="PTHR43450:SF1">
    <property type="entry name" value="ASPARTATE--TRNA LIGASE, CYTOPLASMIC"/>
    <property type="match status" value="1"/>
</dbReference>
<feature type="domain" description="Aminoacyl-transfer RNA synthetases class-II family profile" evidence="10">
    <location>
        <begin position="132"/>
        <end position="427"/>
    </location>
</feature>
<evidence type="ECO:0000259" key="10">
    <source>
        <dbReference type="PROSITE" id="PS50862"/>
    </source>
</evidence>
<evidence type="ECO:0000256" key="8">
    <source>
        <dbReference type="ARBA" id="ARBA00023146"/>
    </source>
</evidence>
<dbReference type="GO" id="GO:0005829">
    <property type="term" value="C:cytosol"/>
    <property type="evidence" value="ECO:0007669"/>
    <property type="project" value="TreeGrafter"/>
</dbReference>
<dbReference type="SUPFAM" id="SSF50249">
    <property type="entry name" value="Nucleic acid-binding proteins"/>
    <property type="match status" value="1"/>
</dbReference>
<comment type="caution">
    <text evidence="11">The sequence shown here is derived from an EMBL/GenBank/DDBJ whole genome shotgun (WGS) entry which is preliminary data.</text>
</comment>
<evidence type="ECO:0000313" key="11">
    <source>
        <dbReference type="EMBL" id="KXK08690.1"/>
    </source>
</evidence>
<feature type="binding site" evidence="9">
    <location>
        <position position="208"/>
    </location>
    <ligand>
        <name>L-aspartate</name>
        <dbReference type="ChEBI" id="CHEBI:29991"/>
    </ligand>
</feature>
<dbReference type="GO" id="GO:0006422">
    <property type="term" value="P:aspartyl-tRNA aminoacylation"/>
    <property type="evidence" value="ECO:0007669"/>
    <property type="project" value="UniProtKB-UniRule"/>
</dbReference>
<dbReference type="InterPro" id="IPR045864">
    <property type="entry name" value="aa-tRNA-synth_II/BPL/LPL"/>
</dbReference>
<dbReference type="InterPro" id="IPR004365">
    <property type="entry name" value="NA-bd_OB_tRNA"/>
</dbReference>
<protein>
    <recommendedName>
        <fullName evidence="9">Aspartate--tRNA ligase</fullName>
        <ecNumber evidence="9">6.1.1.12</ecNumber>
    </recommendedName>
    <alternativeName>
        <fullName evidence="9">Aspartyl-tRNA synthetase</fullName>
        <shortName evidence="9">AspRS</shortName>
    </alternativeName>
</protein>
<evidence type="ECO:0000256" key="3">
    <source>
        <dbReference type="ARBA" id="ARBA00022490"/>
    </source>
</evidence>
<dbReference type="GO" id="GO:0005524">
    <property type="term" value="F:ATP binding"/>
    <property type="evidence" value="ECO:0007669"/>
    <property type="project" value="UniProtKB-UniRule"/>
</dbReference>